<organism evidence="2 3">
    <name type="scientific">Tanacetum coccineum</name>
    <dbReference type="NCBI Taxonomy" id="301880"/>
    <lineage>
        <taxon>Eukaryota</taxon>
        <taxon>Viridiplantae</taxon>
        <taxon>Streptophyta</taxon>
        <taxon>Embryophyta</taxon>
        <taxon>Tracheophyta</taxon>
        <taxon>Spermatophyta</taxon>
        <taxon>Magnoliopsida</taxon>
        <taxon>eudicotyledons</taxon>
        <taxon>Gunneridae</taxon>
        <taxon>Pentapetalae</taxon>
        <taxon>asterids</taxon>
        <taxon>campanulids</taxon>
        <taxon>Asterales</taxon>
        <taxon>Asteraceae</taxon>
        <taxon>Asteroideae</taxon>
        <taxon>Anthemideae</taxon>
        <taxon>Anthemidinae</taxon>
        <taxon>Tanacetum</taxon>
    </lineage>
</organism>
<name>A0ABQ5DRU7_9ASTR</name>
<dbReference type="EMBL" id="BQNB010015557">
    <property type="protein sequence ID" value="GJT41373.1"/>
    <property type="molecule type" value="Genomic_DNA"/>
</dbReference>
<sequence>MGRNTITLETARNTITQEYLDQFTSEYGITEDLHPELPGPDDNISDFRKGKVGIYTHFFDFANYRIPISQLLFDILGWYQIHLSQLSVIGAAKASHFEISCRILNIIPTLNLFRVFYLPHYSAGWMGFKKRPDKNQVYFEPFDSLKNWNNRFFWIDERIFLTPVDWRAGASTDHMPPPGSYSTANVETLNQNRTEIQQLLEELLCLVGLSRRYYDGDDYYPIFLDDRGQAMDLINLVRHPKPMKVDTGLRPRNADEVPLLLATTNRVIPLAAPGAASSSATTPSAIEKSPLDFTDEDTSPLLTGNESGEQQAGPSQEIPTTEEVVANETTIELNLEQEVAHMAAVPKRKRSIGSPSAVEANTPKKQLRADHPAYPSRPSMFGGKSMNVLTAKVGGATTLDVATSSQAVSDADPLSYAEPLEQPTTSILK</sequence>
<evidence type="ECO:0000256" key="1">
    <source>
        <dbReference type="SAM" id="MobiDB-lite"/>
    </source>
</evidence>
<keyword evidence="3" id="KW-1185">Reference proteome</keyword>
<feature type="region of interest" description="Disordered" evidence="1">
    <location>
        <begin position="347"/>
        <end position="382"/>
    </location>
</feature>
<comment type="caution">
    <text evidence="2">The sequence shown here is derived from an EMBL/GenBank/DDBJ whole genome shotgun (WGS) entry which is preliminary data.</text>
</comment>
<feature type="region of interest" description="Disordered" evidence="1">
    <location>
        <begin position="405"/>
        <end position="429"/>
    </location>
</feature>
<evidence type="ECO:0008006" key="4">
    <source>
        <dbReference type="Google" id="ProtNLM"/>
    </source>
</evidence>
<accession>A0ABQ5DRU7</accession>
<feature type="compositionally biased region" description="Polar residues" evidence="1">
    <location>
        <begin position="300"/>
        <end position="319"/>
    </location>
</feature>
<reference evidence="2" key="1">
    <citation type="journal article" date="2022" name="Int. J. Mol. Sci.">
        <title>Draft Genome of Tanacetum Coccineum: Genomic Comparison of Closely Related Tanacetum-Family Plants.</title>
        <authorList>
            <person name="Yamashiro T."/>
            <person name="Shiraishi A."/>
            <person name="Nakayama K."/>
            <person name="Satake H."/>
        </authorList>
    </citation>
    <scope>NUCLEOTIDE SEQUENCE</scope>
</reference>
<gene>
    <name evidence="2" type="ORF">Tco_0941238</name>
</gene>
<proteinExistence type="predicted"/>
<evidence type="ECO:0000313" key="2">
    <source>
        <dbReference type="EMBL" id="GJT41373.1"/>
    </source>
</evidence>
<evidence type="ECO:0000313" key="3">
    <source>
        <dbReference type="Proteomes" id="UP001151760"/>
    </source>
</evidence>
<protein>
    <recommendedName>
        <fullName evidence="4">Transposase (Putative), gypsy type</fullName>
    </recommendedName>
</protein>
<dbReference type="PANTHER" id="PTHR31099">
    <property type="entry name" value="OS06G0165300 PROTEIN"/>
    <property type="match status" value="1"/>
</dbReference>
<feature type="compositionally biased region" description="Low complexity" evidence="1">
    <location>
        <begin position="273"/>
        <end position="285"/>
    </location>
</feature>
<reference evidence="2" key="2">
    <citation type="submission" date="2022-01" db="EMBL/GenBank/DDBJ databases">
        <authorList>
            <person name="Yamashiro T."/>
            <person name="Shiraishi A."/>
            <person name="Satake H."/>
            <person name="Nakayama K."/>
        </authorList>
    </citation>
    <scope>NUCLEOTIDE SEQUENCE</scope>
</reference>
<feature type="region of interest" description="Disordered" evidence="1">
    <location>
        <begin position="273"/>
        <end position="319"/>
    </location>
</feature>
<dbReference type="PANTHER" id="PTHR31099:SF41">
    <property type="entry name" value="TRANSPOSASE (PUTATIVE), GYPSY TYPE-RELATED"/>
    <property type="match status" value="1"/>
</dbReference>
<dbReference type="Proteomes" id="UP001151760">
    <property type="component" value="Unassembled WGS sequence"/>
</dbReference>